<evidence type="ECO:0000313" key="3">
    <source>
        <dbReference type="Proteomes" id="UP000308349"/>
    </source>
</evidence>
<comment type="caution">
    <text evidence="2">The sequence shown here is derived from an EMBL/GenBank/DDBJ whole genome shotgun (WGS) entry which is preliminary data.</text>
</comment>
<dbReference type="OrthoDB" id="3213425at2"/>
<sequence length="492" mass="52842">MGERQQCRSCGNGAAIDSAAGLCARCARASGFRRPLPAGFFTSRAMRTALSEHDFGVLFGAIRECTGMSQSQLAALTGLSQARVSEVESGTRRLTGAKLVARISTVFAVPAQLLGFHVDTAEPLAGSLACEEVDWVKRRDFVTLATAAALGSSLHPELERLAHVLPGRLDPVTRPRIGDTDIDAIEAISDGFRRWDLAHGGGLCRSAALSQLHQVAALDNAVCAPKVRARLQLATAELASMAGWLAYDIEDHNSARRLWTFALHTAQRAEDNPRSTDLMVVVLLDIAHQALHLRRPKDGLAFCRLAAATSTSRRHPVSPITSGYVHTVTAWCWAALGEPEPTRRALANSRSEYSVTPEYSVTRSDATPPWAWLVTEAEIAAQHGHAWHLLSVARPEFAESAVAQLTAAAHGHPAEHERSRAALLPTLAVSHFQAGDTDSAVKVGRDAVAAVTALSSQRCYARLRDLDTVAARHRSDPDVADLRSQIASALAE</sequence>
<dbReference type="SMART" id="SM00530">
    <property type="entry name" value="HTH_XRE"/>
    <property type="match status" value="1"/>
</dbReference>
<dbReference type="CDD" id="cd00093">
    <property type="entry name" value="HTH_XRE"/>
    <property type="match status" value="1"/>
</dbReference>
<name>A0A5R8P5H9_9NOCA</name>
<dbReference type="InterPro" id="IPR001387">
    <property type="entry name" value="Cro/C1-type_HTH"/>
</dbReference>
<gene>
    <name evidence="2" type="ORF">FEK35_30100</name>
</gene>
<reference evidence="2 3" key="1">
    <citation type="submission" date="2019-05" db="EMBL/GenBank/DDBJ databases">
        <title>Genomes sequences of two Nocardia cyriacigeorgica environmental isolates, type strains Nocardia asteroides ATCC 19247 and Nocardia cyriacigeorgica DSM 44484.</title>
        <authorList>
            <person name="Vautrin F."/>
            <person name="Bergeron E."/>
            <person name="Dubost A."/>
            <person name="Abrouk D."/>
            <person name="Rodriguez Nava V."/>
            <person name="Pujic P."/>
        </authorList>
    </citation>
    <scope>NUCLEOTIDE SEQUENCE [LARGE SCALE GENOMIC DNA]</scope>
    <source>
        <strain evidence="2 3">EML 1456</strain>
    </source>
</reference>
<dbReference type="GO" id="GO:0003677">
    <property type="term" value="F:DNA binding"/>
    <property type="evidence" value="ECO:0007669"/>
    <property type="project" value="InterPro"/>
</dbReference>
<dbReference type="PROSITE" id="PS50943">
    <property type="entry name" value="HTH_CROC1"/>
    <property type="match status" value="1"/>
</dbReference>
<protein>
    <submittedName>
        <fullName evidence="2">Helix-turn-helix transcriptional regulator</fullName>
    </submittedName>
</protein>
<evidence type="ECO:0000259" key="1">
    <source>
        <dbReference type="PROSITE" id="PS50943"/>
    </source>
</evidence>
<dbReference type="AlphaFoldDB" id="A0A5R8P5H9"/>
<dbReference type="Proteomes" id="UP000308349">
    <property type="component" value="Unassembled WGS sequence"/>
</dbReference>
<proteinExistence type="predicted"/>
<dbReference type="Gene3D" id="1.10.260.40">
    <property type="entry name" value="lambda repressor-like DNA-binding domains"/>
    <property type="match status" value="1"/>
</dbReference>
<organism evidence="2 3">
    <name type="scientific">Nocardia cyriacigeorgica</name>
    <dbReference type="NCBI Taxonomy" id="135487"/>
    <lineage>
        <taxon>Bacteria</taxon>
        <taxon>Bacillati</taxon>
        <taxon>Actinomycetota</taxon>
        <taxon>Actinomycetes</taxon>
        <taxon>Mycobacteriales</taxon>
        <taxon>Nocardiaceae</taxon>
        <taxon>Nocardia</taxon>
    </lineage>
</organism>
<accession>A0A5R8P5H9</accession>
<feature type="domain" description="HTH cro/C1-type" evidence="1">
    <location>
        <begin position="67"/>
        <end position="114"/>
    </location>
</feature>
<dbReference type="SUPFAM" id="SSF47413">
    <property type="entry name" value="lambda repressor-like DNA-binding domains"/>
    <property type="match status" value="1"/>
</dbReference>
<dbReference type="InterPro" id="IPR010982">
    <property type="entry name" value="Lambda_DNA-bd_dom_sf"/>
</dbReference>
<evidence type="ECO:0000313" key="2">
    <source>
        <dbReference type="EMBL" id="TLF92952.1"/>
    </source>
</evidence>
<dbReference type="EMBL" id="VBUU01000054">
    <property type="protein sequence ID" value="TLF92952.1"/>
    <property type="molecule type" value="Genomic_DNA"/>
</dbReference>
<dbReference type="Pfam" id="PF01381">
    <property type="entry name" value="HTH_3"/>
    <property type="match status" value="1"/>
</dbReference>